<evidence type="ECO:0000313" key="2">
    <source>
        <dbReference type="Proteomes" id="UP000660611"/>
    </source>
</evidence>
<sequence length="68" mass="6461">MPTGNGPVGPGSVSRAGVPVAGVAHAVSAKPIGTAAATVSVAVIAWRRVIRAPPLSPAAGPGMCPPVV</sequence>
<reference evidence="1" key="1">
    <citation type="submission" date="2021-01" db="EMBL/GenBank/DDBJ databases">
        <title>Whole genome shotgun sequence of Dactylosporangium siamense NBRC 106093.</title>
        <authorList>
            <person name="Komaki H."/>
            <person name="Tamura T."/>
        </authorList>
    </citation>
    <scope>NUCLEOTIDE SEQUENCE</scope>
    <source>
        <strain evidence="1">NBRC 106093</strain>
    </source>
</reference>
<gene>
    <name evidence="1" type="ORF">Dsi01nite_052090</name>
</gene>
<organism evidence="1 2">
    <name type="scientific">Dactylosporangium siamense</name>
    <dbReference type="NCBI Taxonomy" id="685454"/>
    <lineage>
        <taxon>Bacteria</taxon>
        <taxon>Bacillati</taxon>
        <taxon>Actinomycetota</taxon>
        <taxon>Actinomycetes</taxon>
        <taxon>Micromonosporales</taxon>
        <taxon>Micromonosporaceae</taxon>
        <taxon>Dactylosporangium</taxon>
    </lineage>
</organism>
<dbReference type="Proteomes" id="UP000660611">
    <property type="component" value="Unassembled WGS sequence"/>
</dbReference>
<keyword evidence="2" id="KW-1185">Reference proteome</keyword>
<protein>
    <submittedName>
        <fullName evidence="1">Uncharacterized protein</fullName>
    </submittedName>
</protein>
<dbReference type="AlphaFoldDB" id="A0A919PRP2"/>
<evidence type="ECO:0000313" key="1">
    <source>
        <dbReference type="EMBL" id="GIG47168.1"/>
    </source>
</evidence>
<comment type="caution">
    <text evidence="1">The sequence shown here is derived from an EMBL/GenBank/DDBJ whole genome shotgun (WGS) entry which is preliminary data.</text>
</comment>
<dbReference type="EMBL" id="BONQ01000081">
    <property type="protein sequence ID" value="GIG47168.1"/>
    <property type="molecule type" value="Genomic_DNA"/>
</dbReference>
<name>A0A919PRP2_9ACTN</name>
<accession>A0A919PRP2</accession>
<proteinExistence type="predicted"/>